<organism evidence="2 3">
    <name type="scientific">Denitratisoma oestradiolicum</name>
    <dbReference type="NCBI Taxonomy" id="311182"/>
    <lineage>
        <taxon>Bacteria</taxon>
        <taxon>Pseudomonadati</taxon>
        <taxon>Pseudomonadota</taxon>
        <taxon>Betaproteobacteria</taxon>
        <taxon>Nitrosomonadales</taxon>
        <taxon>Sterolibacteriaceae</taxon>
        <taxon>Denitratisoma</taxon>
    </lineage>
</organism>
<accession>A0A6S6XWH5</accession>
<keyword evidence="3" id="KW-1185">Reference proteome</keyword>
<dbReference type="Pfam" id="PF01966">
    <property type="entry name" value="HD"/>
    <property type="match status" value="1"/>
</dbReference>
<dbReference type="CDD" id="cd00077">
    <property type="entry name" value="HDc"/>
    <property type="match status" value="1"/>
</dbReference>
<dbReference type="Gene3D" id="1.10.3210.10">
    <property type="entry name" value="Hypothetical protein af1432"/>
    <property type="match status" value="1"/>
</dbReference>
<dbReference type="InterPro" id="IPR003607">
    <property type="entry name" value="HD/PDEase_dom"/>
</dbReference>
<dbReference type="Proteomes" id="UP000515733">
    <property type="component" value="Chromosome"/>
</dbReference>
<evidence type="ECO:0000313" key="3">
    <source>
        <dbReference type="Proteomes" id="UP000515733"/>
    </source>
</evidence>
<reference evidence="2 3" key="1">
    <citation type="submission" date="2020-03" db="EMBL/GenBank/DDBJ databases">
        <authorList>
            <consortium name="Genoscope - CEA"/>
            <person name="William W."/>
        </authorList>
    </citation>
    <scope>NUCLEOTIDE SEQUENCE [LARGE SCALE GENOMIC DNA]</scope>
    <source>
        <strain evidence="3">DSM 16959</strain>
    </source>
</reference>
<sequence length="318" mass="36044">MLTRLIQCDVTGTVNLADPPAVSDAVCAILKQRYGHFDAGTLRHGFSDIKDAFWGRYPGLLPCDTPYHDLRHSLGTALLMARMVDGYQSGHGTNAPDLNADDAVLAIMLALYHDIGFLRRESEVHLCGACLINDHEQRGVDFMRRYLAQGAFTRFADQAELIHATNFAKPISETLAGRPREFYLIGQMLGTADLISQLSGRYYLERCRYYLYQEFVDAGADRSIGPNGETLMLYASPEDLLRKTPSFYEHLVRKRLDEDFDKVYRNIAYHFGGDDPYTRGVQRNLDYLRQLIASNDFTGLRRKPVPVIPSVRELETHN</sequence>
<dbReference type="SMART" id="SM00471">
    <property type="entry name" value="HDc"/>
    <property type="match status" value="1"/>
</dbReference>
<name>A0A6S6XWH5_9PROT</name>
<dbReference type="KEGG" id="doe:DENOEST_2129"/>
<proteinExistence type="predicted"/>
<dbReference type="EMBL" id="LR778301">
    <property type="protein sequence ID" value="CAB1369294.1"/>
    <property type="molecule type" value="Genomic_DNA"/>
</dbReference>
<dbReference type="OrthoDB" id="188290at2"/>
<gene>
    <name evidence="2" type="ORF">DENOEST_2129</name>
</gene>
<evidence type="ECO:0000313" key="2">
    <source>
        <dbReference type="EMBL" id="CAB1369294.1"/>
    </source>
</evidence>
<protein>
    <recommendedName>
        <fullName evidence="1">HD/PDEase domain-containing protein</fullName>
    </recommendedName>
</protein>
<feature type="domain" description="HD/PDEase" evidence="1">
    <location>
        <begin position="65"/>
        <end position="207"/>
    </location>
</feature>
<dbReference type="RefSeq" id="WP_145770849.1">
    <property type="nucleotide sequence ID" value="NZ_LR778301.1"/>
</dbReference>
<dbReference type="InterPro" id="IPR006674">
    <property type="entry name" value="HD_domain"/>
</dbReference>
<dbReference type="SUPFAM" id="SSF109604">
    <property type="entry name" value="HD-domain/PDEase-like"/>
    <property type="match status" value="1"/>
</dbReference>
<evidence type="ECO:0000259" key="1">
    <source>
        <dbReference type="SMART" id="SM00471"/>
    </source>
</evidence>
<dbReference type="AlphaFoldDB" id="A0A6S6XWH5"/>